<keyword evidence="1" id="KW-0285">Flavoprotein</keyword>
<evidence type="ECO:0000256" key="1">
    <source>
        <dbReference type="ARBA" id="ARBA00022630"/>
    </source>
</evidence>
<dbReference type="EMBL" id="JACLHY010000012">
    <property type="protein sequence ID" value="MBC8768880.1"/>
    <property type="molecule type" value="Genomic_DNA"/>
</dbReference>
<dbReference type="InterPro" id="IPR002937">
    <property type="entry name" value="Amino_oxidase"/>
</dbReference>
<evidence type="ECO:0000256" key="5">
    <source>
        <dbReference type="ARBA" id="ARBA00023027"/>
    </source>
</evidence>
<feature type="domain" description="Amine oxidase" evidence="6">
    <location>
        <begin position="21"/>
        <end position="513"/>
    </location>
</feature>
<proteinExistence type="predicted"/>
<evidence type="ECO:0000256" key="3">
    <source>
        <dbReference type="ARBA" id="ARBA00022827"/>
    </source>
</evidence>
<keyword evidence="8" id="KW-1185">Reference proteome</keyword>
<reference evidence="7 8" key="1">
    <citation type="submission" date="2020-08" db="EMBL/GenBank/DDBJ databases">
        <title>Arenibacter gaetbuli sp. nov., isolated from a sand dune.</title>
        <authorList>
            <person name="Park S."/>
            <person name="Yoon J.-H."/>
        </authorList>
    </citation>
    <scope>NUCLEOTIDE SEQUENCE [LARGE SCALE GENOMIC DNA]</scope>
    <source>
        <strain evidence="7 8">BSSL-BM3</strain>
    </source>
</reference>
<accession>A0ABR7QNW5</accession>
<comment type="caution">
    <text evidence="7">The sequence shown here is derived from an EMBL/GenBank/DDBJ whole genome shotgun (WGS) entry which is preliminary data.</text>
</comment>
<dbReference type="PANTHER" id="PTHR46091:SF3">
    <property type="entry name" value="AMINE OXIDASE DOMAIN-CONTAINING PROTEIN"/>
    <property type="match status" value="1"/>
</dbReference>
<evidence type="ECO:0000259" key="6">
    <source>
        <dbReference type="Pfam" id="PF01593"/>
    </source>
</evidence>
<dbReference type="Gene3D" id="3.50.50.60">
    <property type="entry name" value="FAD/NAD(P)-binding domain"/>
    <property type="match status" value="2"/>
</dbReference>
<dbReference type="RefSeq" id="WP_187585197.1">
    <property type="nucleotide sequence ID" value="NZ_JACLHY010000012.1"/>
</dbReference>
<name>A0ABR7QNW5_9FLAO</name>
<dbReference type="SUPFAM" id="SSF51905">
    <property type="entry name" value="FAD/NAD(P)-binding domain"/>
    <property type="match status" value="1"/>
</dbReference>
<evidence type="ECO:0000313" key="7">
    <source>
        <dbReference type="EMBL" id="MBC8768880.1"/>
    </source>
</evidence>
<keyword evidence="5" id="KW-0520">NAD</keyword>
<dbReference type="Pfam" id="PF01593">
    <property type="entry name" value="Amino_oxidase"/>
    <property type="match status" value="1"/>
</dbReference>
<dbReference type="PANTHER" id="PTHR46091">
    <property type="entry name" value="BLR7054 PROTEIN"/>
    <property type="match status" value="1"/>
</dbReference>
<dbReference type="InterPro" id="IPR036188">
    <property type="entry name" value="FAD/NAD-bd_sf"/>
</dbReference>
<dbReference type="InterPro" id="IPR052206">
    <property type="entry name" value="Retinol_saturase"/>
</dbReference>
<keyword evidence="3" id="KW-0274">FAD</keyword>
<dbReference type="Proteomes" id="UP000618952">
    <property type="component" value="Unassembled WGS sequence"/>
</dbReference>
<keyword evidence="4" id="KW-0521">NADP</keyword>
<sequence length="567" mass="63653">MNIKKKPLQEIDTIIIGSGAGGLSAAICLSKAGQRVLVLEQHDVPGGWCHSFYLNGHRFSPGVHYIGLLGEGESTRELYEGLGIANDLVFFRMNPEGYEHCFIGEERIDLPGNFEDLNASLGQRFPKEKKRLNHYLKLVRNVSRQIQLIPKMSGFWDNITIPFRTKHMGKYALFSLKRVINWHIKDPLLQKVLNIQWGDHGLAPAKASFPLHCAVMDHYFSGGYYPMGGGAAIVKSMTKAVQRNGGTIRTGTAVKSILLEGDKRKKAIGVELENGEKIYASRIISNADPGVTYLNLVKEQNLSAKLLKKLNKTKYSCSSLMLFLTVDIDVRKLGMDSGNIWMMDNKDMDKIYEEMTDVDITSGEVFPGIFVSCTTLKDPTSYDGKHHSLEVITYINPDSFAQFNKENEQRSKEYMEFKEILTNKMINTLELAVPGIRENIVHKELGTPITNKYYINSTNGSVYGTEKTFRQIGPFAFRAKSEIENLYMCGASIQSHGVAGASYSGVQTAAAILNCKQQDLIKPDELQNIRIFEAEDDTDYPTDIQQKIKLRKARLITNEKKSVKIPD</sequence>
<evidence type="ECO:0000256" key="4">
    <source>
        <dbReference type="ARBA" id="ARBA00022857"/>
    </source>
</evidence>
<gene>
    <name evidence="7" type="ORF">H4O18_12835</name>
</gene>
<organism evidence="7 8">
    <name type="scientific">Arenibacter arenosicollis</name>
    <dbReference type="NCBI Taxonomy" id="2762274"/>
    <lineage>
        <taxon>Bacteria</taxon>
        <taxon>Pseudomonadati</taxon>
        <taxon>Bacteroidota</taxon>
        <taxon>Flavobacteriia</taxon>
        <taxon>Flavobacteriales</taxon>
        <taxon>Flavobacteriaceae</taxon>
        <taxon>Arenibacter</taxon>
    </lineage>
</organism>
<protein>
    <submittedName>
        <fullName evidence="7">NAD(P)/FAD-dependent oxidoreductase</fullName>
    </submittedName>
</protein>
<keyword evidence="2" id="KW-0732">Signal</keyword>
<evidence type="ECO:0000256" key="2">
    <source>
        <dbReference type="ARBA" id="ARBA00022729"/>
    </source>
</evidence>
<evidence type="ECO:0000313" key="8">
    <source>
        <dbReference type="Proteomes" id="UP000618952"/>
    </source>
</evidence>